<dbReference type="PROSITE" id="PS00077">
    <property type="entry name" value="COX1_CUB"/>
    <property type="match status" value="1"/>
</dbReference>
<evidence type="ECO:0000256" key="3">
    <source>
        <dbReference type="ARBA" id="ARBA00022989"/>
    </source>
</evidence>
<feature type="transmembrane region" description="Helical" evidence="5">
    <location>
        <begin position="285"/>
        <end position="306"/>
    </location>
</feature>
<dbReference type="InterPro" id="IPR023616">
    <property type="entry name" value="Cyt_c_oxase-like_su1_dom"/>
</dbReference>
<feature type="transmembrane region" description="Helical" evidence="5">
    <location>
        <begin position="77"/>
        <end position="106"/>
    </location>
</feature>
<feature type="transmembrane region" description="Helical" evidence="5">
    <location>
        <begin position="118"/>
        <end position="144"/>
    </location>
</feature>
<dbReference type="GO" id="GO:0004129">
    <property type="term" value="F:cytochrome-c oxidase activity"/>
    <property type="evidence" value="ECO:0007669"/>
    <property type="project" value="InterPro"/>
</dbReference>
<feature type="transmembrane region" description="Helical" evidence="5">
    <location>
        <begin position="37"/>
        <end position="57"/>
    </location>
</feature>
<organism evidence="7">
    <name type="scientific">marine metagenome</name>
    <dbReference type="NCBI Taxonomy" id="408172"/>
    <lineage>
        <taxon>unclassified sequences</taxon>
        <taxon>metagenomes</taxon>
        <taxon>ecological metagenomes</taxon>
    </lineage>
</organism>
<comment type="subcellular location">
    <subcellularLocation>
        <location evidence="1">Membrane</location>
        <topology evidence="1">Multi-pass membrane protein</topology>
    </subcellularLocation>
</comment>
<feature type="transmembrane region" description="Helical" evidence="5">
    <location>
        <begin position="321"/>
        <end position="342"/>
    </location>
</feature>
<dbReference type="GO" id="GO:0009060">
    <property type="term" value="P:aerobic respiration"/>
    <property type="evidence" value="ECO:0007669"/>
    <property type="project" value="InterPro"/>
</dbReference>
<accession>A0A381V4V3</accession>
<dbReference type="GO" id="GO:0015990">
    <property type="term" value="P:electron transport coupled proton transport"/>
    <property type="evidence" value="ECO:0007669"/>
    <property type="project" value="TreeGrafter"/>
</dbReference>
<evidence type="ECO:0000256" key="5">
    <source>
        <dbReference type="SAM" id="Phobius"/>
    </source>
</evidence>
<dbReference type="PANTHER" id="PTHR10422">
    <property type="entry name" value="CYTOCHROME C OXIDASE SUBUNIT 1"/>
    <property type="match status" value="1"/>
</dbReference>
<dbReference type="GO" id="GO:0020037">
    <property type="term" value="F:heme binding"/>
    <property type="evidence" value="ECO:0007669"/>
    <property type="project" value="InterPro"/>
</dbReference>
<evidence type="ECO:0000313" key="7">
    <source>
        <dbReference type="EMBL" id="SVA34293.1"/>
    </source>
</evidence>
<dbReference type="AlphaFoldDB" id="A0A381V4V3"/>
<evidence type="ECO:0000256" key="2">
    <source>
        <dbReference type="ARBA" id="ARBA00022692"/>
    </source>
</evidence>
<dbReference type="PROSITE" id="PS50855">
    <property type="entry name" value="COX1"/>
    <property type="match status" value="1"/>
</dbReference>
<feature type="transmembrane region" description="Helical" evidence="5">
    <location>
        <begin position="164"/>
        <end position="190"/>
    </location>
</feature>
<proteinExistence type="predicted"/>
<keyword evidence="3 5" id="KW-1133">Transmembrane helix</keyword>
<keyword evidence="4 5" id="KW-0472">Membrane</keyword>
<feature type="domain" description="Cytochrome oxidase subunit I profile" evidence="6">
    <location>
        <begin position="20"/>
        <end position="348"/>
    </location>
</feature>
<dbReference type="PRINTS" id="PR01165">
    <property type="entry name" value="CYCOXIDASEI"/>
</dbReference>
<sequence>MVTTTKGMWGGVIARRPIAPTGVLGWLFTIDHKRIGILYGVTAFILFLLGGLEAVLIRVQLTSPNGDVISPELYNQLFTMHGTTMIFMVIMPMSAAFFNFIVPLMIGARDVAFPRLNAFSYWTFLFGAILMNVSFLAGGAPAVGWFAYSPLTSIQFSLGSGVDFWILGLQVLGIASLAAGFNFIVTIVNMRAPGMSMMRLPIFIWMTLVVNFLIILAFPIITVALILLLFDRQFGTTFFEVTSGGDPLLWQHLFWAFGHPEVYILILPAMGIVSEVIPVFSKKPIFGYSTMVLAGILIGFMGWGVWSHHMFTVGLGPTANAAFSLTTMFIAVPTGIKIFNWLGTMWGG</sequence>
<reference evidence="7" key="1">
    <citation type="submission" date="2018-05" db="EMBL/GenBank/DDBJ databases">
        <authorList>
            <person name="Lanie J.A."/>
            <person name="Ng W.-L."/>
            <person name="Kazmierczak K.M."/>
            <person name="Andrzejewski T.M."/>
            <person name="Davidsen T.M."/>
            <person name="Wayne K.J."/>
            <person name="Tettelin H."/>
            <person name="Glass J.I."/>
            <person name="Rusch D."/>
            <person name="Podicherti R."/>
            <person name="Tsui H.-C.T."/>
            <person name="Winkler M.E."/>
        </authorList>
    </citation>
    <scope>NUCLEOTIDE SEQUENCE</scope>
</reference>
<dbReference type="InterPro" id="IPR023615">
    <property type="entry name" value="Cyt_c_Oxase_su1_BS"/>
</dbReference>
<feature type="transmembrane region" description="Helical" evidence="5">
    <location>
        <begin position="250"/>
        <end position="273"/>
    </location>
</feature>
<evidence type="ECO:0000256" key="1">
    <source>
        <dbReference type="ARBA" id="ARBA00004141"/>
    </source>
</evidence>
<dbReference type="Pfam" id="PF00115">
    <property type="entry name" value="COX1"/>
    <property type="match status" value="1"/>
</dbReference>
<dbReference type="InterPro" id="IPR000883">
    <property type="entry name" value="Cyt_C_Oxase_1"/>
</dbReference>
<dbReference type="SUPFAM" id="SSF81442">
    <property type="entry name" value="Cytochrome c oxidase subunit I-like"/>
    <property type="match status" value="1"/>
</dbReference>
<dbReference type="InterPro" id="IPR036927">
    <property type="entry name" value="Cyt_c_oxase-like_su1_sf"/>
</dbReference>
<dbReference type="Gene3D" id="1.20.210.10">
    <property type="entry name" value="Cytochrome c oxidase-like, subunit I domain"/>
    <property type="match status" value="1"/>
</dbReference>
<evidence type="ECO:0000256" key="4">
    <source>
        <dbReference type="ARBA" id="ARBA00023136"/>
    </source>
</evidence>
<dbReference type="GO" id="GO:0016020">
    <property type="term" value="C:membrane"/>
    <property type="evidence" value="ECO:0007669"/>
    <property type="project" value="UniProtKB-SubCell"/>
</dbReference>
<keyword evidence="2 5" id="KW-0812">Transmembrane</keyword>
<evidence type="ECO:0000259" key="6">
    <source>
        <dbReference type="PROSITE" id="PS50855"/>
    </source>
</evidence>
<dbReference type="PANTHER" id="PTHR10422:SF18">
    <property type="entry name" value="CYTOCHROME C OXIDASE SUBUNIT 1"/>
    <property type="match status" value="1"/>
</dbReference>
<dbReference type="EMBL" id="UINC01007620">
    <property type="protein sequence ID" value="SVA34293.1"/>
    <property type="molecule type" value="Genomic_DNA"/>
</dbReference>
<gene>
    <name evidence="7" type="ORF">METZ01_LOCUS87147</name>
</gene>
<name>A0A381V4V3_9ZZZZ</name>
<feature type="non-terminal residue" evidence="7">
    <location>
        <position position="348"/>
    </location>
</feature>
<feature type="transmembrane region" description="Helical" evidence="5">
    <location>
        <begin position="202"/>
        <end position="230"/>
    </location>
</feature>
<dbReference type="GO" id="GO:0022904">
    <property type="term" value="P:respiratory electron transport chain"/>
    <property type="evidence" value="ECO:0007669"/>
    <property type="project" value="TreeGrafter"/>
</dbReference>
<protein>
    <recommendedName>
        <fullName evidence="6">Cytochrome oxidase subunit I profile domain-containing protein</fullName>
    </recommendedName>
</protein>